<proteinExistence type="predicted"/>
<reference evidence="1" key="1">
    <citation type="submission" date="2018-08" db="EMBL/GenBank/DDBJ databases">
        <authorList>
            <person name="Rossello M."/>
        </authorList>
    </citation>
    <scope>NUCLEOTIDE SEQUENCE [LARGE SCALE GENOMIC DNA]</scope>
    <source>
        <strain evidence="1">cv. Chinese Spring</strain>
    </source>
</reference>
<protein>
    <submittedName>
        <fullName evidence="1">Uncharacterized protein</fullName>
    </submittedName>
</protein>
<evidence type="ECO:0000313" key="2">
    <source>
        <dbReference type="Proteomes" id="UP000019116"/>
    </source>
</evidence>
<dbReference type="Gramene" id="TraesCLE_scaffold_043641_01G000200.1">
    <property type="protein sequence ID" value="TraesCLE_scaffold_043641_01G000200.1"/>
    <property type="gene ID" value="TraesCLE_scaffold_043641_01G000200"/>
</dbReference>
<reference evidence="1" key="2">
    <citation type="submission" date="2018-10" db="UniProtKB">
        <authorList>
            <consortium name="EnsemblPlants"/>
        </authorList>
    </citation>
    <scope>IDENTIFICATION</scope>
</reference>
<dbReference type="Proteomes" id="UP000019116">
    <property type="component" value="Chromosome 1A"/>
</dbReference>
<organism evidence="1">
    <name type="scientific">Triticum aestivum</name>
    <name type="common">Wheat</name>
    <dbReference type="NCBI Taxonomy" id="4565"/>
    <lineage>
        <taxon>Eukaryota</taxon>
        <taxon>Viridiplantae</taxon>
        <taxon>Streptophyta</taxon>
        <taxon>Embryophyta</taxon>
        <taxon>Tracheophyta</taxon>
        <taxon>Spermatophyta</taxon>
        <taxon>Magnoliopsida</taxon>
        <taxon>Liliopsida</taxon>
        <taxon>Poales</taxon>
        <taxon>Poaceae</taxon>
        <taxon>BOP clade</taxon>
        <taxon>Pooideae</taxon>
        <taxon>Triticodae</taxon>
        <taxon>Triticeae</taxon>
        <taxon>Triticinae</taxon>
        <taxon>Triticum</taxon>
    </lineage>
</organism>
<dbReference type="AlphaFoldDB" id="A0A3B5Y3P8"/>
<name>A0A3B5Y3P8_WHEAT</name>
<dbReference type="Gramene" id="TraesCS1A02G305600.1">
    <property type="protein sequence ID" value="TraesCS1A02G305600.1"/>
    <property type="gene ID" value="TraesCS1A02G305600"/>
</dbReference>
<dbReference type="Gramene" id="TraesNOR1A03G00135570.1">
    <property type="protein sequence ID" value="TraesNOR1A03G00135570.1"/>
    <property type="gene ID" value="TraesNOR1A03G00135570"/>
</dbReference>
<evidence type="ECO:0000313" key="1">
    <source>
        <dbReference type="EnsemblPlants" id="TraesCS1A02G305600.1"/>
    </source>
</evidence>
<dbReference type="Gramene" id="TraesSYM1A03G00138040.1">
    <property type="protein sequence ID" value="TraesSYM1A03G00138040.1"/>
    <property type="gene ID" value="TraesSYM1A03G00138040"/>
</dbReference>
<sequence length="109" mass="12707">MNSHPNCMSYLSHEWRFFVQAPWHQFFSQCPWHLCSTSSCTHNSHSSFLWFSQNICCLSLQINYHGGDYLTLIDSYCSAMLVEQLLWSIGYVMLLQFMGTGEAPERVRS</sequence>
<dbReference type="Gramene" id="TraesCS1A03G0759800.1">
    <property type="protein sequence ID" value="TraesCS1A03G0759800.1.CDS"/>
    <property type="gene ID" value="TraesCS1A03G0759800"/>
</dbReference>
<dbReference type="EnsemblPlants" id="TraesCS1A02G305600.1">
    <property type="protein sequence ID" value="TraesCS1A02G305600.1"/>
    <property type="gene ID" value="TraesCS1A02G305600"/>
</dbReference>
<dbReference type="Gramene" id="TraesROB_scaffold_123299_01G000200.1">
    <property type="protein sequence ID" value="TraesROB_scaffold_123299_01G000200.1"/>
    <property type="gene ID" value="TraesROB_scaffold_123299_01G000200"/>
</dbReference>
<keyword evidence="2" id="KW-1185">Reference proteome</keyword>
<dbReference type="Gramene" id="TraesSTA1A03G00135110.1">
    <property type="protein sequence ID" value="TraesSTA1A03G00135110.1"/>
    <property type="gene ID" value="TraesSTA1A03G00135110"/>
</dbReference>
<dbReference type="Gramene" id="TraesCAD_scaffold_075866_01G000200.1">
    <property type="protein sequence ID" value="TraesCAD_scaffold_075866_01G000200.1"/>
    <property type="gene ID" value="TraesCAD_scaffold_075866_01G000200"/>
</dbReference>
<accession>A0A3B5Y3P8</accession>